<organism evidence="2">
    <name type="scientific">freshwater metagenome</name>
    <dbReference type="NCBI Taxonomy" id="449393"/>
    <lineage>
        <taxon>unclassified sequences</taxon>
        <taxon>metagenomes</taxon>
        <taxon>ecological metagenomes</taxon>
    </lineage>
</organism>
<reference evidence="2" key="1">
    <citation type="submission" date="2020-05" db="EMBL/GenBank/DDBJ databases">
        <authorList>
            <person name="Chiriac C."/>
            <person name="Salcher M."/>
            <person name="Ghai R."/>
            <person name="Kavagutti S V."/>
        </authorList>
    </citation>
    <scope>NUCLEOTIDE SEQUENCE</scope>
</reference>
<dbReference type="EMBL" id="CAFBIZ010000223">
    <property type="protein sequence ID" value="CAB4852057.1"/>
    <property type="molecule type" value="Genomic_DNA"/>
</dbReference>
<gene>
    <name evidence="2" type="ORF">UFOPK3268_01488</name>
</gene>
<evidence type="ECO:0000256" key="1">
    <source>
        <dbReference type="SAM" id="MobiDB-lite"/>
    </source>
</evidence>
<sequence length="64" mass="6800">MLMGIARGEPAGLARRARDGGREPPVVGAHGVGHRSDLVDEAASRLVDVDLLDPDHVSIELGYR</sequence>
<feature type="region of interest" description="Disordered" evidence="1">
    <location>
        <begin position="1"/>
        <end position="33"/>
    </location>
</feature>
<name>A0A6J7C1U7_9ZZZZ</name>
<proteinExistence type="predicted"/>
<protein>
    <submittedName>
        <fullName evidence="2">Unannotated protein</fullName>
    </submittedName>
</protein>
<accession>A0A6J7C1U7</accession>
<evidence type="ECO:0000313" key="2">
    <source>
        <dbReference type="EMBL" id="CAB4852057.1"/>
    </source>
</evidence>
<dbReference type="AlphaFoldDB" id="A0A6J7C1U7"/>